<dbReference type="Gene3D" id="2.60.120.10">
    <property type="entry name" value="Jelly Rolls"/>
    <property type="match status" value="1"/>
</dbReference>
<dbReference type="SMART" id="SM00342">
    <property type="entry name" value="HTH_ARAC"/>
    <property type="match status" value="1"/>
</dbReference>
<dbReference type="SUPFAM" id="SSF46689">
    <property type="entry name" value="Homeodomain-like"/>
    <property type="match status" value="1"/>
</dbReference>
<dbReference type="SUPFAM" id="SSF51215">
    <property type="entry name" value="Regulatory protein AraC"/>
    <property type="match status" value="1"/>
</dbReference>
<evidence type="ECO:0000259" key="4">
    <source>
        <dbReference type="PROSITE" id="PS01124"/>
    </source>
</evidence>
<dbReference type="EMBL" id="JACJVO010000003">
    <property type="protein sequence ID" value="MBB6729848.1"/>
    <property type="molecule type" value="Genomic_DNA"/>
</dbReference>
<dbReference type="InterPro" id="IPR014710">
    <property type="entry name" value="RmlC-like_jellyroll"/>
</dbReference>
<evidence type="ECO:0000313" key="5">
    <source>
        <dbReference type="EMBL" id="MBB6729848.1"/>
    </source>
</evidence>
<comment type="caution">
    <text evidence="5">The sequence shown here is derived from an EMBL/GenBank/DDBJ whole genome shotgun (WGS) entry which is preliminary data.</text>
</comment>
<dbReference type="InterPro" id="IPR018060">
    <property type="entry name" value="HTH_AraC"/>
</dbReference>
<sequence length="278" mass="31418">MQATMLHAATLIDPQVQSNFHIVDSIRHAYPLHGHDFYEIFVILSGRCTHLINGETQLLEEGAMVFIRPGDTHGYDFCGESDCRFLNVNFYPEAVRGAFEYVGGANFAQRLNRAKLPPVVRLAIPDAEALSRKGGQIALYTTIDKGKARMAARSWLADALALYGFDDQDEDKKPLPPWLDRLLLELQKKENFTGGIGRIGELSERSAGHLNRVFKMYLQTTPTAYLNRLRLGYARNLLLTTNLSIMEAAYEAGFDNLSHFYHLFKKQYGFSPGKIRSR</sequence>
<gene>
    <name evidence="5" type="ORF">H7C18_02970</name>
</gene>
<dbReference type="PANTHER" id="PTHR43280">
    <property type="entry name" value="ARAC-FAMILY TRANSCRIPTIONAL REGULATOR"/>
    <property type="match status" value="1"/>
</dbReference>
<keyword evidence="2" id="KW-0238">DNA-binding</keyword>
<dbReference type="PROSITE" id="PS00041">
    <property type="entry name" value="HTH_ARAC_FAMILY_1"/>
    <property type="match status" value="1"/>
</dbReference>
<evidence type="ECO:0000256" key="2">
    <source>
        <dbReference type="ARBA" id="ARBA00023125"/>
    </source>
</evidence>
<protein>
    <submittedName>
        <fullName evidence="5">AraC family transcriptional regulator</fullName>
    </submittedName>
</protein>
<dbReference type="InterPro" id="IPR018062">
    <property type="entry name" value="HTH_AraC-typ_CS"/>
</dbReference>
<dbReference type="PANTHER" id="PTHR43280:SF28">
    <property type="entry name" value="HTH-TYPE TRANSCRIPTIONAL ACTIVATOR RHAS"/>
    <property type="match status" value="1"/>
</dbReference>
<dbReference type="Pfam" id="PF02311">
    <property type="entry name" value="AraC_binding"/>
    <property type="match status" value="1"/>
</dbReference>
<dbReference type="InterPro" id="IPR003313">
    <property type="entry name" value="AraC-bd"/>
</dbReference>
<dbReference type="InterPro" id="IPR037923">
    <property type="entry name" value="HTH-like"/>
</dbReference>
<evidence type="ECO:0000256" key="1">
    <source>
        <dbReference type="ARBA" id="ARBA00023015"/>
    </source>
</evidence>
<reference evidence="5 6" key="1">
    <citation type="submission" date="2020-08" db="EMBL/GenBank/DDBJ databases">
        <title>Cohnella phylogeny.</title>
        <authorList>
            <person name="Dunlap C."/>
        </authorList>
    </citation>
    <scope>NUCLEOTIDE SEQUENCE [LARGE SCALE GENOMIC DNA]</scope>
    <source>
        <strain evidence="5 6">CBP 2801</strain>
    </source>
</reference>
<dbReference type="GO" id="GO:0003700">
    <property type="term" value="F:DNA-binding transcription factor activity"/>
    <property type="evidence" value="ECO:0007669"/>
    <property type="project" value="InterPro"/>
</dbReference>
<dbReference type="AlphaFoldDB" id="A0A7X0VVG4"/>
<evidence type="ECO:0000256" key="3">
    <source>
        <dbReference type="ARBA" id="ARBA00023163"/>
    </source>
</evidence>
<dbReference type="RefSeq" id="WP_185127674.1">
    <property type="nucleotide sequence ID" value="NZ_JACJVO010000003.1"/>
</dbReference>
<proteinExistence type="predicted"/>
<dbReference type="InterPro" id="IPR009057">
    <property type="entry name" value="Homeodomain-like_sf"/>
</dbReference>
<dbReference type="Pfam" id="PF12833">
    <property type="entry name" value="HTH_18"/>
    <property type="match status" value="1"/>
</dbReference>
<dbReference type="Gene3D" id="1.10.10.60">
    <property type="entry name" value="Homeodomain-like"/>
    <property type="match status" value="2"/>
</dbReference>
<name>A0A7X0VVG4_9BACL</name>
<dbReference type="InterPro" id="IPR020449">
    <property type="entry name" value="Tscrpt_reg_AraC-type_HTH"/>
</dbReference>
<dbReference type="PROSITE" id="PS01124">
    <property type="entry name" value="HTH_ARAC_FAMILY_2"/>
    <property type="match status" value="1"/>
</dbReference>
<feature type="domain" description="HTH araC/xylS-type" evidence="4">
    <location>
        <begin position="180"/>
        <end position="278"/>
    </location>
</feature>
<organism evidence="5 6">
    <name type="scientific">Cohnella zeiphila</name>
    <dbReference type="NCBI Taxonomy" id="2761120"/>
    <lineage>
        <taxon>Bacteria</taxon>
        <taxon>Bacillati</taxon>
        <taxon>Bacillota</taxon>
        <taxon>Bacilli</taxon>
        <taxon>Bacillales</taxon>
        <taxon>Paenibacillaceae</taxon>
        <taxon>Cohnella</taxon>
    </lineage>
</organism>
<keyword evidence="1" id="KW-0805">Transcription regulation</keyword>
<accession>A0A7X0VVG4</accession>
<keyword evidence="6" id="KW-1185">Reference proteome</keyword>
<evidence type="ECO:0000313" key="6">
    <source>
        <dbReference type="Proteomes" id="UP000564644"/>
    </source>
</evidence>
<dbReference type="PRINTS" id="PR00032">
    <property type="entry name" value="HTHARAC"/>
</dbReference>
<keyword evidence="3" id="KW-0804">Transcription</keyword>
<dbReference type="Proteomes" id="UP000564644">
    <property type="component" value="Unassembled WGS sequence"/>
</dbReference>
<dbReference type="GO" id="GO:0043565">
    <property type="term" value="F:sequence-specific DNA binding"/>
    <property type="evidence" value="ECO:0007669"/>
    <property type="project" value="InterPro"/>
</dbReference>